<evidence type="ECO:0000256" key="2">
    <source>
        <dbReference type="SAM" id="Phobius"/>
    </source>
</evidence>
<dbReference type="Pfam" id="PF07885">
    <property type="entry name" value="Ion_trans_2"/>
    <property type="match status" value="1"/>
</dbReference>
<evidence type="ECO:0000313" key="5">
    <source>
        <dbReference type="Proteomes" id="UP001596414"/>
    </source>
</evidence>
<dbReference type="Proteomes" id="UP001596414">
    <property type="component" value="Unassembled WGS sequence"/>
</dbReference>
<evidence type="ECO:0000259" key="3">
    <source>
        <dbReference type="Pfam" id="PF07885"/>
    </source>
</evidence>
<dbReference type="EMBL" id="JBHSZQ010000052">
    <property type="protein sequence ID" value="MFC7127708.1"/>
    <property type="molecule type" value="Genomic_DNA"/>
</dbReference>
<keyword evidence="4" id="KW-0406">Ion transport</keyword>
<gene>
    <name evidence="4" type="ORF">ACFQJ7_17065</name>
</gene>
<keyword evidence="4" id="KW-0813">Transport</keyword>
<feature type="domain" description="Potassium channel" evidence="3">
    <location>
        <begin position="692"/>
        <end position="738"/>
    </location>
</feature>
<feature type="region of interest" description="Disordered" evidence="1">
    <location>
        <begin position="1"/>
        <end position="38"/>
    </location>
</feature>
<evidence type="ECO:0000313" key="4">
    <source>
        <dbReference type="EMBL" id="MFC7127708.1"/>
    </source>
</evidence>
<dbReference type="AlphaFoldDB" id="A0ABD5XCQ0"/>
<name>A0ABD5XCQ0_9EURY</name>
<reference evidence="4 5" key="1">
    <citation type="journal article" date="2014" name="Int. J. Syst. Evol. Microbiol.">
        <title>Complete genome sequence of Corynebacterium casei LMG S-19264T (=DSM 44701T), isolated from a smear-ripened cheese.</title>
        <authorList>
            <consortium name="US DOE Joint Genome Institute (JGI-PGF)"/>
            <person name="Walter F."/>
            <person name="Albersmeier A."/>
            <person name="Kalinowski J."/>
            <person name="Ruckert C."/>
        </authorList>
    </citation>
    <scope>NUCLEOTIDE SEQUENCE [LARGE SCALE GENOMIC DNA]</scope>
    <source>
        <strain evidence="4 5">CGMCC 4.7215</strain>
    </source>
</reference>
<proteinExistence type="predicted"/>
<dbReference type="Gene3D" id="1.10.287.70">
    <property type="match status" value="1"/>
</dbReference>
<sequence length="743" mass="81670">MDSQPDVSTQDTDEQTTTQCTFTLDPTDSDVSDETSLTEPWDCPHATHSDFDLCPFHLSVSERETADISDDDIVELAVEKLTTGTPAERELIGTSLPELPLGYLDIENTTQHPLDLRHSTIRGDITAVQTRFEEQLDVRHSNVGGFIADDARFEDGVLATDASFDGDVSLFEATVSDGNAEFNNALFGGHVDFNEVTFTDDVTFADAVFAGESSFAGAEFHGRAAEIDDKTTFENATFNDVANFKHAKFESTVFHNVSFDDDAIFTHIAASESLRFTDAEFSADADFREATFNGDVSFDQVVFGGGAQFTGAEFYGGAAVVTDDVTFSHSVFDGGTMFEHCTFGYASFEHATFNDTVTFERSDFAEDLTFADAAFQDTADFDEITVNGDADFATTTFHANAVFRGSEFRGGTNHLEDDVIFDDAMFKGDADFHDVLISSASFMRTEFYGDAGFTDSEFTNRLNMEAVSLGTDTYVNFTDAVMLDGSITQPSDGWVRFDFTQATIGDVELAAATQSDRRELLDYFRICDTDFDGFDFSAHTEYLDRNGWILHEFDSGDYHDGYTVSMTPETIERTYLKAKRNASNQSNIKAAGEFRVKRQQNARSKFFAIARDGSETLRNRVRNGLRAAENYFLGVTCGYGLRLYRIAVVFILFPLLSAGLFAFGGPVFETDAGQLSIAEALGGEKLQTLALNVYFSYITFLTIGYGNIAPDGLGARAVSALLVYANVILAGLVLYALIKRSEV</sequence>
<evidence type="ECO:0000256" key="1">
    <source>
        <dbReference type="SAM" id="MobiDB-lite"/>
    </source>
</evidence>
<feature type="transmembrane region" description="Helical" evidence="2">
    <location>
        <begin position="643"/>
        <end position="668"/>
    </location>
</feature>
<dbReference type="RefSeq" id="WP_267636834.1">
    <property type="nucleotide sequence ID" value="NZ_JAODIY010000006.1"/>
</dbReference>
<dbReference type="Pfam" id="PF13576">
    <property type="entry name" value="Pentapeptide_3"/>
    <property type="match status" value="3"/>
</dbReference>
<dbReference type="InterPro" id="IPR013099">
    <property type="entry name" value="K_chnl_dom"/>
</dbReference>
<feature type="transmembrane region" description="Helical" evidence="2">
    <location>
        <begin position="689"/>
        <end position="708"/>
    </location>
</feature>
<comment type="caution">
    <text evidence="4">The sequence shown here is derived from an EMBL/GenBank/DDBJ whole genome shotgun (WGS) entry which is preliminary data.</text>
</comment>
<keyword evidence="2" id="KW-1133">Transmembrane helix</keyword>
<feature type="transmembrane region" description="Helical" evidence="2">
    <location>
        <begin position="714"/>
        <end position="738"/>
    </location>
</feature>
<feature type="compositionally biased region" description="Low complexity" evidence="1">
    <location>
        <begin position="1"/>
        <end position="26"/>
    </location>
</feature>
<dbReference type="SUPFAM" id="SSF81324">
    <property type="entry name" value="Voltage-gated potassium channels"/>
    <property type="match status" value="1"/>
</dbReference>
<keyword evidence="2" id="KW-0812">Transmembrane</keyword>
<organism evidence="4 5">
    <name type="scientific">Halovenus rubra</name>
    <dbReference type="NCBI Taxonomy" id="869890"/>
    <lineage>
        <taxon>Archaea</taxon>
        <taxon>Methanobacteriati</taxon>
        <taxon>Methanobacteriota</taxon>
        <taxon>Stenosarchaea group</taxon>
        <taxon>Halobacteria</taxon>
        <taxon>Halobacteriales</taxon>
        <taxon>Haloarculaceae</taxon>
        <taxon>Halovenus</taxon>
    </lineage>
</organism>
<keyword evidence="2" id="KW-0472">Membrane</keyword>
<dbReference type="InterPro" id="IPR001646">
    <property type="entry name" value="5peptide_repeat"/>
</dbReference>
<dbReference type="Gene3D" id="2.160.20.80">
    <property type="entry name" value="E3 ubiquitin-protein ligase SopA"/>
    <property type="match status" value="2"/>
</dbReference>
<protein>
    <submittedName>
        <fullName evidence="4">Potassium channel family protein</fullName>
    </submittedName>
</protein>
<keyword evidence="4" id="KW-0407">Ion channel</keyword>
<dbReference type="GO" id="GO:0034220">
    <property type="term" value="P:monoatomic ion transmembrane transport"/>
    <property type="evidence" value="ECO:0007669"/>
    <property type="project" value="UniProtKB-KW"/>
</dbReference>
<accession>A0ABD5XCQ0</accession>